<feature type="transmembrane region" description="Helical" evidence="6">
    <location>
        <begin position="240"/>
        <end position="262"/>
    </location>
</feature>
<dbReference type="PANTHER" id="PTHR43124">
    <property type="entry name" value="PURINE EFFLUX PUMP PBUE"/>
    <property type="match status" value="1"/>
</dbReference>
<evidence type="ECO:0000256" key="1">
    <source>
        <dbReference type="ARBA" id="ARBA00004651"/>
    </source>
</evidence>
<dbReference type="PROSITE" id="PS50850">
    <property type="entry name" value="MFS"/>
    <property type="match status" value="1"/>
</dbReference>
<feature type="transmembrane region" description="Helical" evidence="6">
    <location>
        <begin position="332"/>
        <end position="354"/>
    </location>
</feature>
<feature type="transmembrane region" description="Helical" evidence="6">
    <location>
        <begin position="299"/>
        <end position="320"/>
    </location>
</feature>
<keyword evidence="4 6" id="KW-1133">Transmembrane helix</keyword>
<keyword evidence="3 6" id="KW-0812">Transmembrane</keyword>
<evidence type="ECO:0000256" key="4">
    <source>
        <dbReference type="ARBA" id="ARBA00022989"/>
    </source>
</evidence>
<feature type="transmembrane region" description="Helical" evidence="6">
    <location>
        <begin position="366"/>
        <end position="387"/>
    </location>
</feature>
<dbReference type="EMBL" id="JYHV01000029">
    <property type="protein sequence ID" value="KJH80372.1"/>
    <property type="molecule type" value="Genomic_DNA"/>
</dbReference>
<dbReference type="GO" id="GO:0005886">
    <property type="term" value="C:plasma membrane"/>
    <property type="evidence" value="ECO:0007669"/>
    <property type="project" value="UniProtKB-SubCell"/>
</dbReference>
<proteinExistence type="predicted"/>
<feature type="transmembrane region" description="Helical" evidence="6">
    <location>
        <begin position="213"/>
        <end position="234"/>
    </location>
</feature>
<feature type="transmembrane region" description="Helical" evidence="6">
    <location>
        <begin position="54"/>
        <end position="74"/>
    </location>
</feature>
<protein>
    <recommendedName>
        <fullName evidence="7">Major facilitator superfamily (MFS) profile domain-containing protein</fullName>
    </recommendedName>
</protein>
<comment type="caution">
    <text evidence="8">The sequence shown here is derived from an EMBL/GenBank/DDBJ whole genome shotgun (WGS) entry which is preliminary data.</text>
</comment>
<dbReference type="PATRIC" id="fig|316.101.peg.3738"/>
<evidence type="ECO:0000313" key="8">
    <source>
        <dbReference type="EMBL" id="KJH80372.1"/>
    </source>
</evidence>
<keyword evidence="2" id="KW-1003">Cell membrane</keyword>
<evidence type="ECO:0000259" key="7">
    <source>
        <dbReference type="PROSITE" id="PS50850"/>
    </source>
</evidence>
<feature type="transmembrane region" description="Helical" evidence="6">
    <location>
        <begin position="111"/>
        <end position="132"/>
    </location>
</feature>
<sequence length="404" mass="41052">MPEPGQTGRDAVLRHALWLLAPAITLVVASEFVVVGLLPLVAGELGVSLAEAGRLTGLFAVSAAVAGPGLTLLASRCPPRHVMAATLLLFALGNAVMAWASDFSLLLMARIAQGAVLPAFISVGAAVVTALAPPERRGRALANANLGFVLGVLLALPAGAALAQWGSWRLPFMLLTVGSLVAAVAIGRSFPVGRPADAPCVAEQLALLRRPTFLGHLLVTILLFASMFAAYTFVGAWLEASLALSGSQLAIALLLFSAVGVLGNGLAARVADSAPVAATVTAVLALVAAINLAQAFVGVLPAVVVLLGIWSVAHTAGVTLSQVRVTMAGDHAPAFAMTLNISCANLGIAAGAFAGGWGIDRWGLDAIGWVPITFAALVVVLSALLVLPPSRRPRPLGQRCESAG</sequence>
<keyword evidence="5 6" id="KW-0472">Membrane</keyword>
<gene>
    <name evidence="8" type="ORF">UF78_14900</name>
</gene>
<reference evidence="8 9" key="1">
    <citation type="submission" date="2015-02" db="EMBL/GenBank/DDBJ databases">
        <title>Draft genome sequence of Pseudomonas stutzeri NT0128 isolated from wheat (Triticum turgidum) rhizosphere.</title>
        <authorList>
            <person name="Tovi N."/>
            <person name="Frenk S."/>
            <person name="Hadar Y."/>
            <person name="Minz D."/>
        </authorList>
    </citation>
    <scope>NUCLEOTIDE SEQUENCE [LARGE SCALE GENOMIC DNA]</scope>
    <source>
        <strain evidence="8 9">NT0128</strain>
    </source>
</reference>
<feature type="transmembrane region" description="Helical" evidence="6">
    <location>
        <begin position="16"/>
        <end position="42"/>
    </location>
</feature>
<evidence type="ECO:0000256" key="6">
    <source>
        <dbReference type="SAM" id="Phobius"/>
    </source>
</evidence>
<dbReference type="InterPro" id="IPR050189">
    <property type="entry name" value="MFS_Efflux_Transporters"/>
</dbReference>
<dbReference type="CDD" id="cd17324">
    <property type="entry name" value="MFS_NepI_like"/>
    <property type="match status" value="1"/>
</dbReference>
<dbReference type="PANTHER" id="PTHR43124:SF10">
    <property type="entry name" value="PURINE EFFLUX PUMP PBUE"/>
    <property type="match status" value="1"/>
</dbReference>
<dbReference type="Proteomes" id="UP000032487">
    <property type="component" value="Unassembled WGS sequence"/>
</dbReference>
<feature type="transmembrane region" description="Helical" evidence="6">
    <location>
        <begin position="81"/>
        <end position="99"/>
    </location>
</feature>
<dbReference type="AlphaFoldDB" id="A0A0D9AI21"/>
<dbReference type="Pfam" id="PF07690">
    <property type="entry name" value="MFS_1"/>
    <property type="match status" value="1"/>
</dbReference>
<evidence type="ECO:0000256" key="3">
    <source>
        <dbReference type="ARBA" id="ARBA00022692"/>
    </source>
</evidence>
<name>A0A0D9AI21_STUST</name>
<feature type="transmembrane region" description="Helical" evidence="6">
    <location>
        <begin position="172"/>
        <end position="192"/>
    </location>
</feature>
<feature type="transmembrane region" description="Helical" evidence="6">
    <location>
        <begin position="144"/>
        <end position="166"/>
    </location>
</feature>
<organism evidence="8 9">
    <name type="scientific">Stutzerimonas stutzeri</name>
    <name type="common">Pseudomonas stutzeri</name>
    <dbReference type="NCBI Taxonomy" id="316"/>
    <lineage>
        <taxon>Bacteria</taxon>
        <taxon>Pseudomonadati</taxon>
        <taxon>Pseudomonadota</taxon>
        <taxon>Gammaproteobacteria</taxon>
        <taxon>Pseudomonadales</taxon>
        <taxon>Pseudomonadaceae</taxon>
        <taxon>Stutzerimonas</taxon>
    </lineage>
</organism>
<accession>A0A0D9AI21</accession>
<dbReference type="InterPro" id="IPR020846">
    <property type="entry name" value="MFS_dom"/>
</dbReference>
<comment type="subcellular location">
    <subcellularLocation>
        <location evidence="1">Cell membrane</location>
        <topology evidence="1">Multi-pass membrane protein</topology>
    </subcellularLocation>
</comment>
<dbReference type="GO" id="GO:0022857">
    <property type="term" value="F:transmembrane transporter activity"/>
    <property type="evidence" value="ECO:0007669"/>
    <property type="project" value="InterPro"/>
</dbReference>
<feature type="transmembrane region" description="Helical" evidence="6">
    <location>
        <begin position="274"/>
        <end position="293"/>
    </location>
</feature>
<evidence type="ECO:0000256" key="2">
    <source>
        <dbReference type="ARBA" id="ARBA00022475"/>
    </source>
</evidence>
<evidence type="ECO:0000313" key="9">
    <source>
        <dbReference type="Proteomes" id="UP000032487"/>
    </source>
</evidence>
<dbReference type="InterPro" id="IPR036259">
    <property type="entry name" value="MFS_trans_sf"/>
</dbReference>
<dbReference type="Gene3D" id="1.20.1250.20">
    <property type="entry name" value="MFS general substrate transporter like domains"/>
    <property type="match status" value="1"/>
</dbReference>
<feature type="domain" description="Major facilitator superfamily (MFS) profile" evidence="7">
    <location>
        <begin position="16"/>
        <end position="391"/>
    </location>
</feature>
<dbReference type="SUPFAM" id="SSF103473">
    <property type="entry name" value="MFS general substrate transporter"/>
    <property type="match status" value="1"/>
</dbReference>
<dbReference type="RefSeq" id="WP_045162997.1">
    <property type="nucleotide sequence ID" value="NZ_JYHV01000029.1"/>
</dbReference>
<dbReference type="InterPro" id="IPR011701">
    <property type="entry name" value="MFS"/>
</dbReference>
<evidence type="ECO:0000256" key="5">
    <source>
        <dbReference type="ARBA" id="ARBA00023136"/>
    </source>
</evidence>